<protein>
    <submittedName>
        <fullName evidence="2">Uncharacterized protein</fullName>
    </submittedName>
</protein>
<dbReference type="EMBL" id="BMAV01005792">
    <property type="protein sequence ID" value="GFY47179.1"/>
    <property type="molecule type" value="Genomic_DNA"/>
</dbReference>
<evidence type="ECO:0000313" key="2">
    <source>
        <dbReference type="EMBL" id="GFY47179.1"/>
    </source>
</evidence>
<feature type="region of interest" description="Disordered" evidence="1">
    <location>
        <begin position="14"/>
        <end position="34"/>
    </location>
</feature>
<gene>
    <name evidence="2" type="ORF">TNIN_68111</name>
</gene>
<organism evidence="2 3">
    <name type="scientific">Trichonephila inaurata madagascariensis</name>
    <dbReference type="NCBI Taxonomy" id="2747483"/>
    <lineage>
        <taxon>Eukaryota</taxon>
        <taxon>Metazoa</taxon>
        <taxon>Ecdysozoa</taxon>
        <taxon>Arthropoda</taxon>
        <taxon>Chelicerata</taxon>
        <taxon>Arachnida</taxon>
        <taxon>Araneae</taxon>
        <taxon>Araneomorphae</taxon>
        <taxon>Entelegynae</taxon>
        <taxon>Araneoidea</taxon>
        <taxon>Nephilidae</taxon>
        <taxon>Trichonephila</taxon>
        <taxon>Trichonephila inaurata</taxon>
    </lineage>
</organism>
<sequence>MLLSAHLEGMELEEGTTPWGGRRGGDHLGKPIPDDSVDKWDDLYNSERPFRKEDHKINGFLFFCLLRERFSCFGDCTLGKPKRCETPDRHGWGNKCPFFTTFIISKQIRGMGVSFFKNLF</sequence>
<reference evidence="2" key="1">
    <citation type="submission" date="2020-08" db="EMBL/GenBank/DDBJ databases">
        <title>Multicomponent nature underlies the extraordinary mechanical properties of spider dragline silk.</title>
        <authorList>
            <person name="Kono N."/>
            <person name="Nakamura H."/>
            <person name="Mori M."/>
            <person name="Yoshida Y."/>
            <person name="Ohtoshi R."/>
            <person name="Malay A.D."/>
            <person name="Moran D.A.P."/>
            <person name="Tomita M."/>
            <person name="Numata K."/>
            <person name="Arakawa K."/>
        </authorList>
    </citation>
    <scope>NUCLEOTIDE SEQUENCE</scope>
</reference>
<name>A0A8X7BZ61_9ARAC</name>
<dbReference type="Proteomes" id="UP000886998">
    <property type="component" value="Unassembled WGS sequence"/>
</dbReference>
<accession>A0A8X7BZ61</accession>
<proteinExistence type="predicted"/>
<evidence type="ECO:0000313" key="3">
    <source>
        <dbReference type="Proteomes" id="UP000886998"/>
    </source>
</evidence>
<evidence type="ECO:0000256" key="1">
    <source>
        <dbReference type="SAM" id="MobiDB-lite"/>
    </source>
</evidence>
<dbReference type="AlphaFoldDB" id="A0A8X7BZ61"/>
<feature type="compositionally biased region" description="Basic and acidic residues" evidence="1">
    <location>
        <begin position="23"/>
        <end position="34"/>
    </location>
</feature>
<comment type="caution">
    <text evidence="2">The sequence shown here is derived from an EMBL/GenBank/DDBJ whole genome shotgun (WGS) entry which is preliminary data.</text>
</comment>
<keyword evidence="3" id="KW-1185">Reference proteome</keyword>